<dbReference type="EMBL" id="WHOD01000049">
    <property type="protein sequence ID" value="NOU93649.1"/>
    <property type="molecule type" value="Genomic_DNA"/>
</dbReference>
<dbReference type="PROSITE" id="PS51782">
    <property type="entry name" value="LYSM"/>
    <property type="match status" value="1"/>
</dbReference>
<proteinExistence type="predicted"/>
<dbReference type="Proteomes" id="UP000641588">
    <property type="component" value="Unassembled WGS sequence"/>
</dbReference>
<dbReference type="Gene3D" id="3.10.350.10">
    <property type="entry name" value="LysM domain"/>
    <property type="match status" value="1"/>
</dbReference>
<dbReference type="AlphaFoldDB" id="A0A972GMX1"/>
<dbReference type="InterPro" id="IPR036779">
    <property type="entry name" value="LysM_dom_sf"/>
</dbReference>
<comment type="caution">
    <text evidence="2">The sequence shown here is derived from an EMBL/GenBank/DDBJ whole genome shotgun (WGS) entry which is preliminary data.</text>
</comment>
<keyword evidence="3" id="KW-1185">Reference proteome</keyword>
<accession>A0A972GMX1</accession>
<dbReference type="RefSeq" id="WP_171651850.1">
    <property type="nucleotide sequence ID" value="NZ_WHOD01000049.1"/>
</dbReference>
<gene>
    <name evidence="2" type="ORF">GC093_10505</name>
</gene>
<feature type="domain" description="LysM" evidence="1">
    <location>
        <begin position="157"/>
        <end position="204"/>
    </location>
</feature>
<dbReference type="InterPro" id="IPR045361">
    <property type="entry name" value="CIS_tube_prot_N"/>
</dbReference>
<organism evidence="2 3">
    <name type="scientific">Paenibacillus foliorum</name>
    <dbReference type="NCBI Taxonomy" id="2654974"/>
    <lineage>
        <taxon>Bacteria</taxon>
        <taxon>Bacillati</taxon>
        <taxon>Bacillota</taxon>
        <taxon>Bacilli</taxon>
        <taxon>Bacillales</taxon>
        <taxon>Paenibacillaceae</taxon>
        <taxon>Paenibacillus</taxon>
    </lineage>
</organism>
<reference evidence="2" key="1">
    <citation type="submission" date="2019-10" db="EMBL/GenBank/DDBJ databases">
        <title>Description of Paenibacillus glebae sp. nov.</title>
        <authorList>
            <person name="Carlier A."/>
            <person name="Qi S."/>
        </authorList>
    </citation>
    <scope>NUCLEOTIDE SEQUENCE</scope>
    <source>
        <strain evidence="2">LMG 31456</strain>
    </source>
</reference>
<name>A0A972GMX1_9BACL</name>
<evidence type="ECO:0000313" key="2">
    <source>
        <dbReference type="EMBL" id="NOU93649.1"/>
    </source>
</evidence>
<sequence length="208" mass="23464">MALKKAMIIVDKGTSKETVEVLFNPNEYSLDTSNSYSWDPVPGLSMPIGQFVSGGTTSLTMDIFFDTYEKGTDVREYTKKISGLLDVEKGLHAPPVCRFVWGSLDFKGVVEKVNQRFTMFLDSGIPVRATLKVSFKSWHSKKEQLQDIPRESADRTKQKTLKQGEQLWMVAAQEYENPGLWREIASANGIDNPLKLQSGRRVTVPRLE</sequence>
<evidence type="ECO:0000259" key="1">
    <source>
        <dbReference type="PROSITE" id="PS51782"/>
    </source>
</evidence>
<protein>
    <submittedName>
        <fullName evidence="2">Peptidoglycan-binding protein</fullName>
    </submittedName>
</protein>
<dbReference type="Pfam" id="PF19266">
    <property type="entry name" value="CIS_tube"/>
    <property type="match status" value="1"/>
</dbReference>
<dbReference type="InterPro" id="IPR018392">
    <property type="entry name" value="LysM"/>
</dbReference>
<evidence type="ECO:0000313" key="3">
    <source>
        <dbReference type="Proteomes" id="UP000641588"/>
    </source>
</evidence>